<dbReference type="InterPro" id="IPR011333">
    <property type="entry name" value="SKP1/BTB/POZ_sf"/>
</dbReference>
<evidence type="ECO:0000259" key="1">
    <source>
        <dbReference type="PROSITE" id="PS50097"/>
    </source>
</evidence>
<dbReference type="PROSITE" id="PS51886">
    <property type="entry name" value="TLDC"/>
    <property type="match status" value="1"/>
</dbReference>
<accession>A0A015LTG1</accession>
<keyword evidence="4" id="KW-1185">Reference proteome</keyword>
<dbReference type="HOGENOM" id="CLU_021542_0_2_1"/>
<dbReference type="InterPro" id="IPR006571">
    <property type="entry name" value="TLDc_dom"/>
</dbReference>
<evidence type="ECO:0008006" key="5">
    <source>
        <dbReference type="Google" id="ProtNLM"/>
    </source>
</evidence>
<dbReference type="SUPFAM" id="SSF54695">
    <property type="entry name" value="POZ domain"/>
    <property type="match status" value="1"/>
</dbReference>
<dbReference type="PANTHER" id="PTHR46306:SF1">
    <property type="entry name" value="BTB_POZ DOMAIN-CONTAINING PROTEIN 9"/>
    <property type="match status" value="1"/>
</dbReference>
<dbReference type="Pfam" id="PF00651">
    <property type="entry name" value="BTB"/>
    <property type="match status" value="1"/>
</dbReference>
<evidence type="ECO:0000313" key="3">
    <source>
        <dbReference type="EMBL" id="EXX75971.1"/>
    </source>
</evidence>
<dbReference type="InterPro" id="IPR052407">
    <property type="entry name" value="BTB_POZ_domain_cont_9"/>
</dbReference>
<dbReference type="SMART" id="SM00225">
    <property type="entry name" value="BTB"/>
    <property type="match status" value="1"/>
</dbReference>
<proteinExistence type="predicted"/>
<dbReference type="AlphaFoldDB" id="A0A015LTG1"/>
<dbReference type="Gene3D" id="3.30.710.10">
    <property type="entry name" value="Potassium Channel Kv1.1, Chain A"/>
    <property type="match status" value="1"/>
</dbReference>
<sequence>MSVIMYDNKFLPKLSENLLEILEDNEFYDITIEVGNDPYVKIFRAHMVILNYRSPYLRRILSTNANKNKNDGSLTHIKLPNISPEIFQMILRYIYGGRLSLEEYDTSDIIKILVASSELSFEELITQLQSFLIENKKNWMEQNFNLIYKTSFENDSFLKLQDFCTELISKKPEKIFNSVNFISLSEKCVISLIQHDNIQKNVIQVWEHVLKWGIAQNPELPSDVSSYSKDDFNILKNTLQQFIPFINFFHLTSKEYLDKVYPYKKIIPKDLRENLFKHFMDQQSNNPEPKIIIKETSSKSIDSKIITIQHAELISKWIDKLEIADKMKNSYEFKLILRGSRDGFSPSKFHEICDNRSHTITIIKVKNSNEILGGYNPIVWKSDYTFGATEDSFIFSFKDKENIEKYILSRVKDKNYAIANKPVFGPSFGKGEICLYGENYNQSFINYTKRYDKQIREPAFFSVEEYEIFQIVKIY</sequence>
<comment type="caution">
    <text evidence="3">The sequence shown here is derived from an EMBL/GenBank/DDBJ whole genome shotgun (WGS) entry which is preliminary data.</text>
</comment>
<dbReference type="Proteomes" id="UP000022910">
    <property type="component" value="Unassembled WGS sequence"/>
</dbReference>
<dbReference type="SMART" id="SM00584">
    <property type="entry name" value="TLDc"/>
    <property type="match status" value="1"/>
</dbReference>
<dbReference type="CDD" id="cd18186">
    <property type="entry name" value="BTB_POZ_ZBTB_KLHL-like"/>
    <property type="match status" value="1"/>
</dbReference>
<gene>
    <name evidence="3" type="ORF">RirG_037330</name>
</gene>
<name>A0A015LTG1_RHIIW</name>
<evidence type="ECO:0000313" key="4">
    <source>
        <dbReference type="Proteomes" id="UP000022910"/>
    </source>
</evidence>
<dbReference type="InterPro" id="IPR000210">
    <property type="entry name" value="BTB/POZ_dom"/>
</dbReference>
<feature type="domain" description="TLDc" evidence="2">
    <location>
        <begin position="304"/>
        <end position="472"/>
    </location>
</feature>
<dbReference type="PROSITE" id="PS50097">
    <property type="entry name" value="BTB"/>
    <property type="match status" value="1"/>
</dbReference>
<reference evidence="3 4" key="1">
    <citation type="submission" date="2014-02" db="EMBL/GenBank/DDBJ databases">
        <title>Single nucleus genome sequencing reveals high similarity among nuclei of an endomycorrhizal fungus.</title>
        <authorList>
            <person name="Lin K."/>
            <person name="Geurts R."/>
            <person name="Zhang Z."/>
            <person name="Limpens E."/>
            <person name="Saunders D.G."/>
            <person name="Mu D."/>
            <person name="Pang E."/>
            <person name="Cao H."/>
            <person name="Cha H."/>
            <person name="Lin T."/>
            <person name="Zhou Q."/>
            <person name="Shang Y."/>
            <person name="Li Y."/>
            <person name="Ivanov S."/>
            <person name="Sharma T."/>
            <person name="Velzen R.V."/>
            <person name="Ruijter N.D."/>
            <person name="Aanen D.K."/>
            <person name="Win J."/>
            <person name="Kamoun S."/>
            <person name="Bisseling T."/>
            <person name="Huang S."/>
        </authorList>
    </citation>
    <scope>NUCLEOTIDE SEQUENCE [LARGE SCALE GENOMIC DNA]</scope>
    <source>
        <strain evidence="4">DAOM197198w</strain>
    </source>
</reference>
<dbReference type="GO" id="GO:0005737">
    <property type="term" value="C:cytoplasm"/>
    <property type="evidence" value="ECO:0007669"/>
    <property type="project" value="TreeGrafter"/>
</dbReference>
<dbReference type="EMBL" id="JEMT01012334">
    <property type="protein sequence ID" value="EXX75971.1"/>
    <property type="molecule type" value="Genomic_DNA"/>
</dbReference>
<organism evidence="3 4">
    <name type="scientific">Rhizophagus irregularis (strain DAOM 197198w)</name>
    <name type="common">Glomus intraradices</name>
    <dbReference type="NCBI Taxonomy" id="1432141"/>
    <lineage>
        <taxon>Eukaryota</taxon>
        <taxon>Fungi</taxon>
        <taxon>Fungi incertae sedis</taxon>
        <taxon>Mucoromycota</taxon>
        <taxon>Glomeromycotina</taxon>
        <taxon>Glomeromycetes</taxon>
        <taxon>Glomerales</taxon>
        <taxon>Glomeraceae</taxon>
        <taxon>Rhizophagus</taxon>
    </lineage>
</organism>
<dbReference type="Pfam" id="PF07534">
    <property type="entry name" value="TLD"/>
    <property type="match status" value="1"/>
</dbReference>
<dbReference type="PANTHER" id="PTHR46306">
    <property type="entry name" value="BTB/POZ DOMAIN-CONTAINING PROTEIN 9"/>
    <property type="match status" value="1"/>
</dbReference>
<feature type="domain" description="BTB" evidence="1">
    <location>
        <begin position="28"/>
        <end position="103"/>
    </location>
</feature>
<protein>
    <recommendedName>
        <fullName evidence="5">Kelch-like protein 17</fullName>
    </recommendedName>
</protein>
<evidence type="ECO:0000259" key="2">
    <source>
        <dbReference type="PROSITE" id="PS51886"/>
    </source>
</evidence>